<evidence type="ECO:0000256" key="1">
    <source>
        <dbReference type="ARBA" id="ARBA00007587"/>
    </source>
</evidence>
<dbReference type="EC" id="2.7.1.21" evidence="2 10"/>
<keyword evidence="6 10" id="KW-0418">Kinase</keyword>
<proteinExistence type="inferred from homology"/>
<evidence type="ECO:0000256" key="10">
    <source>
        <dbReference type="RuleBase" id="RU000544"/>
    </source>
</evidence>
<comment type="caution">
    <text evidence="12">The sequence shown here is derived from an EMBL/GenBank/DDBJ whole genome shotgun (WGS) entry which is preliminary data.</text>
</comment>
<feature type="binding site" evidence="9">
    <location>
        <position position="173"/>
    </location>
    <ligand>
        <name>substrate</name>
    </ligand>
</feature>
<keyword evidence="3 10" id="KW-0237">DNA synthesis</keyword>
<dbReference type="Proteomes" id="UP000282876">
    <property type="component" value="Unassembled WGS sequence"/>
</dbReference>
<dbReference type="SUPFAM" id="SSF57716">
    <property type="entry name" value="Glucocorticoid receptor-like (DNA-binding domain)"/>
    <property type="match status" value="1"/>
</dbReference>
<reference evidence="12 13" key="1">
    <citation type="submission" date="2018-10" db="EMBL/GenBank/DDBJ databases">
        <title>Draft genome sequence of the microsporidian Tubulinosema ratisbonensis.</title>
        <authorList>
            <person name="Polonais V."/>
            <person name="Peyretaillade E."/>
            <person name="Niehus S."/>
            <person name="Wawrzyniak I."/>
            <person name="Franchet A."/>
            <person name="Gaspin C."/>
            <person name="Reichstadt M."/>
            <person name="Belser C."/>
            <person name="Labadie K."/>
            <person name="Delbac F."/>
            <person name="Ferrandon D."/>
        </authorList>
    </citation>
    <scope>NUCLEOTIDE SEQUENCE [LARGE SCALE GENOMIC DNA]</scope>
    <source>
        <strain evidence="12 13">Franzen</strain>
    </source>
</reference>
<dbReference type="GO" id="GO:0005829">
    <property type="term" value="C:cytosol"/>
    <property type="evidence" value="ECO:0007669"/>
    <property type="project" value="TreeGrafter"/>
</dbReference>
<gene>
    <name evidence="12" type="ORF">TUBRATIS_004370</name>
</gene>
<dbReference type="EMBL" id="RCSS01000096">
    <property type="protein sequence ID" value="RVD93044.1"/>
    <property type="molecule type" value="Genomic_DNA"/>
</dbReference>
<evidence type="ECO:0000256" key="8">
    <source>
        <dbReference type="PIRSR" id="PIRSR035805-1"/>
    </source>
</evidence>
<dbReference type="GO" id="GO:0004797">
    <property type="term" value="F:thymidine kinase activity"/>
    <property type="evidence" value="ECO:0007669"/>
    <property type="project" value="UniProtKB-EC"/>
</dbReference>
<dbReference type="PIRSF" id="PIRSF035805">
    <property type="entry name" value="TK_cell"/>
    <property type="match status" value="1"/>
</dbReference>
<keyword evidence="13" id="KW-1185">Reference proteome</keyword>
<feature type="binding site" evidence="9">
    <location>
        <begin position="165"/>
        <end position="168"/>
    </location>
    <ligand>
        <name>substrate</name>
    </ligand>
</feature>
<evidence type="ECO:0000256" key="11">
    <source>
        <dbReference type="RuleBase" id="RU004165"/>
    </source>
</evidence>
<feature type="active site" description="Proton acceptor" evidence="8">
    <location>
        <position position="85"/>
    </location>
</feature>
<keyword evidence="5 10" id="KW-0547">Nucleotide-binding</keyword>
<dbReference type="InterPro" id="IPR027417">
    <property type="entry name" value="P-loop_NTPase"/>
</dbReference>
<evidence type="ECO:0000313" key="13">
    <source>
        <dbReference type="Proteomes" id="UP000282876"/>
    </source>
</evidence>
<dbReference type="InterPro" id="IPR001267">
    <property type="entry name" value="Thymidine_kinase"/>
</dbReference>
<protein>
    <recommendedName>
        <fullName evidence="2 10">Thymidine kinase</fullName>
        <ecNumber evidence="2 10">2.7.1.21</ecNumber>
    </recommendedName>
</protein>
<evidence type="ECO:0000256" key="5">
    <source>
        <dbReference type="ARBA" id="ARBA00022741"/>
    </source>
</evidence>
<comment type="similarity">
    <text evidence="1 11">Belongs to the thymidine kinase family.</text>
</comment>
<dbReference type="SUPFAM" id="SSF52540">
    <property type="entry name" value="P-loop containing nucleoside triphosphate hydrolases"/>
    <property type="match status" value="1"/>
</dbReference>
<evidence type="ECO:0000256" key="9">
    <source>
        <dbReference type="PIRSR" id="PIRSR035805-2"/>
    </source>
</evidence>
<dbReference type="VEuPathDB" id="MicrosporidiaDB:TUBRATIS_004370"/>
<evidence type="ECO:0000256" key="3">
    <source>
        <dbReference type="ARBA" id="ARBA00022634"/>
    </source>
</evidence>
<organism evidence="12 13">
    <name type="scientific">Tubulinosema ratisbonensis</name>
    <dbReference type="NCBI Taxonomy" id="291195"/>
    <lineage>
        <taxon>Eukaryota</taxon>
        <taxon>Fungi</taxon>
        <taxon>Fungi incertae sedis</taxon>
        <taxon>Microsporidia</taxon>
        <taxon>Tubulinosematoidea</taxon>
        <taxon>Tubulinosematidae</taxon>
        <taxon>Tubulinosema</taxon>
    </lineage>
</organism>
<dbReference type="Pfam" id="PF00265">
    <property type="entry name" value="TK"/>
    <property type="match status" value="1"/>
</dbReference>
<dbReference type="Gene3D" id="3.40.50.300">
    <property type="entry name" value="P-loop containing nucleotide triphosphate hydrolases"/>
    <property type="match status" value="1"/>
</dbReference>
<dbReference type="STRING" id="291195.A0A437APC6"/>
<name>A0A437APC6_9MICR</name>
<keyword evidence="4 10" id="KW-0808">Transferase</keyword>
<dbReference type="GO" id="GO:0005524">
    <property type="term" value="F:ATP binding"/>
    <property type="evidence" value="ECO:0007669"/>
    <property type="project" value="UniProtKB-KW"/>
</dbReference>
<sequence>MPQLIFRYGTMCSGKSMQLISLATQYNLQNKKILILKPAIDTRFSDTEIVSRNDLRIKVDYLITSDFDITSICELNKVSCILVDEAQFLKEKHVEQLRMISFKTKVICYGLLTDFQSKLFEGSKRLVELADSKEEIFSICHYCNGTSKLNIRHVNNHAVFTGEVIQLGGEEAYYQTCVVCYFRIKNKNCKNEELDR</sequence>
<evidence type="ECO:0000256" key="7">
    <source>
        <dbReference type="ARBA" id="ARBA00022840"/>
    </source>
</evidence>
<accession>A0A437APC6</accession>
<dbReference type="GO" id="GO:0071897">
    <property type="term" value="P:DNA biosynthetic process"/>
    <property type="evidence" value="ECO:0007669"/>
    <property type="project" value="UniProtKB-KW"/>
</dbReference>
<comment type="catalytic activity">
    <reaction evidence="10">
        <text>thymidine + ATP = dTMP + ADP + H(+)</text>
        <dbReference type="Rhea" id="RHEA:19129"/>
        <dbReference type="ChEBI" id="CHEBI:15378"/>
        <dbReference type="ChEBI" id="CHEBI:17748"/>
        <dbReference type="ChEBI" id="CHEBI:30616"/>
        <dbReference type="ChEBI" id="CHEBI:63528"/>
        <dbReference type="ChEBI" id="CHEBI:456216"/>
        <dbReference type="EC" id="2.7.1.21"/>
    </reaction>
</comment>
<dbReference type="GO" id="GO:0046104">
    <property type="term" value="P:thymidine metabolic process"/>
    <property type="evidence" value="ECO:0007669"/>
    <property type="project" value="TreeGrafter"/>
</dbReference>
<evidence type="ECO:0000256" key="2">
    <source>
        <dbReference type="ARBA" id="ARBA00012118"/>
    </source>
</evidence>
<dbReference type="PANTHER" id="PTHR11441">
    <property type="entry name" value="THYMIDINE KINASE"/>
    <property type="match status" value="1"/>
</dbReference>
<evidence type="ECO:0000256" key="6">
    <source>
        <dbReference type="ARBA" id="ARBA00022777"/>
    </source>
</evidence>
<dbReference type="AlphaFoldDB" id="A0A437APC6"/>
<keyword evidence="7 10" id="KW-0067">ATP-binding</keyword>
<evidence type="ECO:0000256" key="4">
    <source>
        <dbReference type="ARBA" id="ARBA00022679"/>
    </source>
</evidence>
<dbReference type="OrthoDB" id="2194859at2759"/>
<dbReference type="PANTHER" id="PTHR11441:SF0">
    <property type="entry name" value="THYMIDINE KINASE, CYTOSOLIC"/>
    <property type="match status" value="1"/>
</dbReference>
<evidence type="ECO:0000313" key="12">
    <source>
        <dbReference type="EMBL" id="RVD93044.1"/>
    </source>
</evidence>
<dbReference type="SMR" id="A0A437APC6"/>